<comment type="caution">
    <text evidence="2">The sequence shown here is derived from an EMBL/GenBank/DDBJ whole genome shotgun (WGS) entry which is preliminary data.</text>
</comment>
<dbReference type="Proteomes" id="UP001383192">
    <property type="component" value="Unassembled WGS sequence"/>
</dbReference>
<dbReference type="SUPFAM" id="SSF56112">
    <property type="entry name" value="Protein kinase-like (PK-like)"/>
    <property type="match status" value="1"/>
</dbReference>
<dbReference type="InterPro" id="IPR011009">
    <property type="entry name" value="Kinase-like_dom_sf"/>
</dbReference>
<dbReference type="Pfam" id="PF17667">
    <property type="entry name" value="Pkinase_fungal"/>
    <property type="match status" value="1"/>
</dbReference>
<keyword evidence="3" id="KW-1185">Reference proteome</keyword>
<proteinExistence type="predicted"/>
<reference evidence="2 3" key="1">
    <citation type="submission" date="2024-01" db="EMBL/GenBank/DDBJ databases">
        <title>A draft genome for a cacao thread blight-causing isolate of Paramarasmius palmivorus.</title>
        <authorList>
            <person name="Baruah I.K."/>
            <person name="Bukari Y."/>
            <person name="Amoako-Attah I."/>
            <person name="Meinhardt L.W."/>
            <person name="Bailey B.A."/>
            <person name="Cohen S.P."/>
        </authorList>
    </citation>
    <scope>NUCLEOTIDE SEQUENCE [LARGE SCALE GENOMIC DNA]</scope>
    <source>
        <strain evidence="2 3">GH-12</strain>
    </source>
</reference>
<evidence type="ECO:0000259" key="1">
    <source>
        <dbReference type="Pfam" id="PF17667"/>
    </source>
</evidence>
<evidence type="ECO:0000313" key="3">
    <source>
        <dbReference type="Proteomes" id="UP001383192"/>
    </source>
</evidence>
<accession>A0AAW0BUC2</accession>
<organism evidence="2 3">
    <name type="scientific">Paramarasmius palmivorus</name>
    <dbReference type="NCBI Taxonomy" id="297713"/>
    <lineage>
        <taxon>Eukaryota</taxon>
        <taxon>Fungi</taxon>
        <taxon>Dikarya</taxon>
        <taxon>Basidiomycota</taxon>
        <taxon>Agaricomycotina</taxon>
        <taxon>Agaricomycetes</taxon>
        <taxon>Agaricomycetidae</taxon>
        <taxon>Agaricales</taxon>
        <taxon>Marasmiineae</taxon>
        <taxon>Marasmiaceae</taxon>
        <taxon>Paramarasmius</taxon>
    </lineage>
</organism>
<name>A0AAW0BUC2_9AGAR</name>
<gene>
    <name evidence="2" type="ORF">VNI00_014164</name>
</gene>
<protein>
    <recommendedName>
        <fullName evidence="1">Fungal-type protein kinase domain-containing protein</fullName>
    </recommendedName>
</protein>
<dbReference type="InterPro" id="IPR040976">
    <property type="entry name" value="Pkinase_fungal"/>
</dbReference>
<dbReference type="EMBL" id="JAYKXP010000076">
    <property type="protein sequence ID" value="KAK7030420.1"/>
    <property type="molecule type" value="Genomic_DNA"/>
</dbReference>
<evidence type="ECO:0000313" key="2">
    <source>
        <dbReference type="EMBL" id="KAK7030420.1"/>
    </source>
</evidence>
<feature type="domain" description="Fungal-type protein kinase" evidence="1">
    <location>
        <begin position="196"/>
        <end position="265"/>
    </location>
</feature>
<sequence length="433" mass="48644">MKLDEPPTLELNWSPVWATAASARLLRWDRGGVVFTKKFNYIKEPWLVELLWKFNHADAETRGYDESVTVPGEEEAVHVERAKMGLGLAADSMVYEVKENYGVSLATKSSLFPVGCWSLHKRLRSRRRNREGLFEGCMQNHGIRLLGGTISVQFVGGYSTYFRCSSGWRCRRKVAEDSQSRMALGGAWCQRSGTPALLLKEVGIPLIQFSDTRQLMRDALEAYADVYEKDTLHRDIGTGNILINPKAPKEGGLLVDWEFAWCINNAGAHIVERTDLQSHLRAVYGSWQLVDEGTVEKGEVVGGRGKKNCSYVAVHGDRGRTAWVIVALEAAFATRCRKPPTQAQRAAFQEMVEKYKPILEDLVNLNPLVFVNDVSMEKLEPGSPQWMLDLFSKALEDPRGLIGKPVHRSFLTTSHDRVQATVHVMSDRVVARP</sequence>
<dbReference type="AlphaFoldDB" id="A0AAW0BUC2"/>